<dbReference type="RefSeq" id="WP_115778426.1">
    <property type="nucleotide sequence ID" value="NZ_BMHL01000017.1"/>
</dbReference>
<dbReference type="EMBL" id="BMHL01000017">
    <property type="protein sequence ID" value="GGC67588.1"/>
    <property type="molecule type" value="Genomic_DNA"/>
</dbReference>
<accession>A0ABQ1NJ52</accession>
<gene>
    <name evidence="1" type="ORF">GCM10011400_64350</name>
</gene>
<reference evidence="2" key="1">
    <citation type="journal article" date="2019" name="Int. J. Syst. Evol. Microbiol.">
        <title>The Global Catalogue of Microorganisms (GCM) 10K type strain sequencing project: providing services to taxonomists for standard genome sequencing and annotation.</title>
        <authorList>
            <consortium name="The Broad Institute Genomics Platform"/>
            <consortium name="The Broad Institute Genome Sequencing Center for Infectious Disease"/>
            <person name="Wu L."/>
            <person name="Ma J."/>
        </authorList>
    </citation>
    <scope>NUCLEOTIDE SEQUENCE [LARGE SCALE GENOMIC DNA]</scope>
    <source>
        <strain evidence="2">CGMCC 1.15103</strain>
    </source>
</reference>
<organism evidence="1 2">
    <name type="scientific">Paraburkholderia caffeinilytica</name>
    <dbReference type="NCBI Taxonomy" id="1761016"/>
    <lineage>
        <taxon>Bacteria</taxon>
        <taxon>Pseudomonadati</taxon>
        <taxon>Pseudomonadota</taxon>
        <taxon>Betaproteobacteria</taxon>
        <taxon>Burkholderiales</taxon>
        <taxon>Burkholderiaceae</taxon>
        <taxon>Paraburkholderia</taxon>
    </lineage>
</organism>
<comment type="caution">
    <text evidence="1">The sequence shown here is derived from an EMBL/GenBank/DDBJ whole genome shotgun (WGS) entry which is preliminary data.</text>
</comment>
<keyword evidence="2" id="KW-1185">Reference proteome</keyword>
<protein>
    <submittedName>
        <fullName evidence="1">Uncharacterized protein</fullName>
    </submittedName>
</protein>
<sequence>MKQLRAIGSLLAVICTIASVVGIVTRIHSPDTGDEPLPVFTSHSRYADNPLDPVNLGHANVLRELKDPDSARFRNEVRTSRAYCGSVKSNSGFGGHTGYQRFYTIGGAVRFDDDTPGFDTLYDAFCKE</sequence>
<evidence type="ECO:0000313" key="2">
    <source>
        <dbReference type="Proteomes" id="UP000602004"/>
    </source>
</evidence>
<evidence type="ECO:0000313" key="1">
    <source>
        <dbReference type="EMBL" id="GGC67588.1"/>
    </source>
</evidence>
<name>A0ABQ1NJ52_9BURK</name>
<proteinExistence type="predicted"/>
<dbReference type="Proteomes" id="UP000602004">
    <property type="component" value="Unassembled WGS sequence"/>
</dbReference>